<dbReference type="Proteomes" id="UP000094669">
    <property type="component" value="Unassembled WGS sequence"/>
</dbReference>
<protein>
    <submittedName>
        <fullName evidence="2">Uncharacterized protein</fullName>
    </submittedName>
</protein>
<evidence type="ECO:0000313" key="2">
    <source>
        <dbReference type="EMBL" id="PNV75876.1"/>
    </source>
</evidence>
<sequence length="110" mass="12674">MHLFFNRLWGPERSGGIALFHKKRENTSIFHFEIRGGAPAQRSEERSNITQESSPRTWKLRSSMFCPQSSVFRPLKVGKVIEVEERSTITHKSSPRTMETRLTNVLSSVL</sequence>
<organism evidence="2 3">
    <name type="scientific">Leptospira inadai serovar Lyme</name>
    <dbReference type="NCBI Taxonomy" id="293084"/>
    <lineage>
        <taxon>Bacteria</taxon>
        <taxon>Pseudomonadati</taxon>
        <taxon>Spirochaetota</taxon>
        <taxon>Spirochaetia</taxon>
        <taxon>Leptospirales</taxon>
        <taxon>Leptospiraceae</taxon>
        <taxon>Leptospira</taxon>
    </lineage>
</organism>
<comment type="caution">
    <text evidence="2">The sequence shown here is derived from an EMBL/GenBank/DDBJ whole genome shotgun (WGS) entry which is preliminary data.</text>
</comment>
<keyword evidence="3" id="KW-1185">Reference proteome</keyword>
<evidence type="ECO:0000256" key="1">
    <source>
        <dbReference type="SAM" id="MobiDB-lite"/>
    </source>
</evidence>
<reference evidence="2" key="1">
    <citation type="submission" date="2018-01" db="EMBL/GenBank/DDBJ databases">
        <title>Genomic characterization of Leptospira inadai serogroup Lyme isolated from captured rat in Brazil and comparative analysis with human reference strain.</title>
        <authorList>
            <person name="Moreno L.Z."/>
            <person name="Loureiro A.P."/>
            <person name="Miraglia F."/>
            <person name="Kremer F.S."/>
            <person name="Eslabao M.R."/>
            <person name="Dellagostin O.A."/>
            <person name="Lilenbaum W."/>
            <person name="Moreno A.M."/>
        </authorList>
    </citation>
    <scope>NUCLEOTIDE SEQUENCE [LARGE SCALE GENOMIC DNA]</scope>
    <source>
        <strain evidence="2">M34/99</strain>
    </source>
</reference>
<proteinExistence type="predicted"/>
<accession>A0ABX4YKU6</accession>
<dbReference type="EMBL" id="MCRM02000004">
    <property type="protein sequence ID" value="PNV75876.1"/>
    <property type="molecule type" value="Genomic_DNA"/>
</dbReference>
<evidence type="ECO:0000313" key="3">
    <source>
        <dbReference type="Proteomes" id="UP000094669"/>
    </source>
</evidence>
<feature type="region of interest" description="Disordered" evidence="1">
    <location>
        <begin position="35"/>
        <end position="54"/>
    </location>
</feature>
<name>A0ABX4YKU6_9LEPT</name>
<gene>
    <name evidence="2" type="ORF">BES34_005005</name>
</gene>